<dbReference type="InterPro" id="IPR050298">
    <property type="entry name" value="Gram-neg_bact_OMP"/>
</dbReference>
<accession>R1IIY2</accession>
<feature type="domain" description="Porin" evidence="4">
    <location>
        <begin position="19"/>
        <end position="303"/>
    </location>
</feature>
<keyword evidence="2" id="KW-0732">Signal</keyword>
<keyword evidence="3" id="KW-0472">Membrane</keyword>
<dbReference type="PANTHER" id="PTHR34501">
    <property type="entry name" value="PROTEIN YDDL-RELATED"/>
    <property type="match status" value="1"/>
</dbReference>
<keyword evidence="6" id="KW-1185">Reference proteome</keyword>
<comment type="caution">
    <text evidence="5">The sequence shown here is derived from an EMBL/GenBank/DDBJ whole genome shotgun (WGS) entry which is preliminary data.</text>
</comment>
<dbReference type="EMBL" id="ANFM02000055">
    <property type="protein sequence ID" value="EOD77392.1"/>
    <property type="molecule type" value="Genomic_DNA"/>
</dbReference>
<dbReference type="PANTHER" id="PTHR34501:SF2">
    <property type="entry name" value="OUTER MEMBRANE PORIN F-RELATED"/>
    <property type="match status" value="1"/>
</dbReference>
<dbReference type="eggNOG" id="COG3203">
    <property type="taxonomic scope" value="Bacteria"/>
</dbReference>
<evidence type="ECO:0000259" key="4">
    <source>
        <dbReference type="Pfam" id="PF13609"/>
    </source>
</evidence>
<organism evidence="5 6">
    <name type="scientific">Grimontia indica</name>
    <dbReference type="NCBI Taxonomy" id="1056512"/>
    <lineage>
        <taxon>Bacteria</taxon>
        <taxon>Pseudomonadati</taxon>
        <taxon>Pseudomonadota</taxon>
        <taxon>Gammaproteobacteria</taxon>
        <taxon>Vibrionales</taxon>
        <taxon>Vibrionaceae</taxon>
        <taxon>Grimontia</taxon>
    </lineage>
</organism>
<evidence type="ECO:0000256" key="2">
    <source>
        <dbReference type="ARBA" id="ARBA00022729"/>
    </source>
</evidence>
<dbReference type="GO" id="GO:0009279">
    <property type="term" value="C:cell outer membrane"/>
    <property type="evidence" value="ECO:0007669"/>
    <property type="project" value="UniProtKB-SubCell"/>
</dbReference>
<dbReference type="GO" id="GO:0015288">
    <property type="term" value="F:porin activity"/>
    <property type="evidence" value="ECO:0007669"/>
    <property type="project" value="InterPro"/>
</dbReference>
<dbReference type="AlphaFoldDB" id="R1IIY2"/>
<proteinExistence type="predicted"/>
<evidence type="ECO:0000313" key="6">
    <source>
        <dbReference type="Proteomes" id="UP000011223"/>
    </source>
</evidence>
<reference evidence="5 6" key="1">
    <citation type="journal article" date="2014" name="PLoS ONE">
        <title>Grimontia indica AK16(T), sp. nov., Isolated from a Seawater Sample Reports the Presence of Pathogenic Genes Similar to Vibrio Genus.</title>
        <authorList>
            <person name="Singh A."/>
            <person name="Vaidya B."/>
            <person name="Khatri I."/>
            <person name="Srinivas T.N."/>
            <person name="Subramanian S."/>
            <person name="Korpole S."/>
            <person name="Pinnaka A.K."/>
        </authorList>
    </citation>
    <scope>NUCLEOTIDE SEQUENCE [LARGE SCALE GENOMIC DNA]</scope>
    <source>
        <strain evidence="5 6">AK16</strain>
    </source>
</reference>
<dbReference type="CDD" id="cd00342">
    <property type="entry name" value="gram_neg_porins"/>
    <property type="match status" value="1"/>
</dbReference>
<evidence type="ECO:0000256" key="1">
    <source>
        <dbReference type="ARBA" id="ARBA00004571"/>
    </source>
</evidence>
<evidence type="ECO:0000256" key="3">
    <source>
        <dbReference type="ARBA" id="ARBA00023136"/>
    </source>
</evidence>
<dbReference type="InterPro" id="IPR023614">
    <property type="entry name" value="Porin_dom_sf"/>
</dbReference>
<sequence length="318" mass="34699">MITASIIGAAVGFNAYAYTVYSSDESALDIGGRIEPRFNVSDANEVNANGTANGNSSFKDMSRARLHFAGETSVNDSVSVFGFYEAEMTTDDSNIDNRYMFAGFDTNFGAFSYGKQDSSQVILTNVTDIMETFGGSAADIVVGNQDKLENNFVYMVETPVGVTVTLNYVAADEKDNDSAGGSIYYESPIGLDIGAGYVSGDQRTGTGLASVEVDQYDVALSYTFNDFYIGALYVAGEVDNVDIDGYEIALAYNINDYVFRYVFNYRDSDNASHDVDYNAIEGVYNVTDNFVGYAGYEFNRLDGKQNDDQLQAGVRYTF</sequence>
<protein>
    <submittedName>
        <fullName evidence="5">OmpU-like outer membrane protein</fullName>
    </submittedName>
</protein>
<evidence type="ECO:0000313" key="5">
    <source>
        <dbReference type="EMBL" id="EOD77392.1"/>
    </source>
</evidence>
<dbReference type="Gene3D" id="2.40.160.10">
    <property type="entry name" value="Porin"/>
    <property type="match status" value="1"/>
</dbReference>
<dbReference type="Pfam" id="PF13609">
    <property type="entry name" value="Porin_4"/>
    <property type="match status" value="1"/>
</dbReference>
<dbReference type="Proteomes" id="UP000011223">
    <property type="component" value="Unassembled WGS sequence"/>
</dbReference>
<dbReference type="SUPFAM" id="SSF56935">
    <property type="entry name" value="Porins"/>
    <property type="match status" value="1"/>
</dbReference>
<gene>
    <name evidence="5" type="ORF">D515_03985</name>
</gene>
<comment type="subcellular location">
    <subcellularLocation>
        <location evidence="1">Cell outer membrane</location>
        <topology evidence="1">Multi-pass membrane protein</topology>
    </subcellularLocation>
</comment>
<name>R1IIY2_9GAMM</name>
<dbReference type="InterPro" id="IPR033900">
    <property type="entry name" value="Gram_neg_porin_domain"/>
</dbReference>